<dbReference type="Proteomes" id="UP000678499">
    <property type="component" value="Unassembled WGS sequence"/>
</dbReference>
<evidence type="ECO:0000259" key="11">
    <source>
        <dbReference type="Pfam" id="PF13877"/>
    </source>
</evidence>
<evidence type="ECO:0008006" key="15">
    <source>
        <dbReference type="Google" id="ProtNLM"/>
    </source>
</evidence>
<evidence type="ECO:0000256" key="6">
    <source>
        <dbReference type="ARBA" id="ARBA00022794"/>
    </source>
</evidence>
<reference evidence="13" key="1">
    <citation type="submission" date="2020-11" db="EMBL/GenBank/DDBJ databases">
        <authorList>
            <person name="Tran Van P."/>
        </authorList>
    </citation>
    <scope>NUCLEOTIDE SEQUENCE</scope>
</reference>
<sequence length="223" mass="25059">MDSTPGIFEELERDLSTALEKNSKYLRENEAKLKAVNEAKDYEEFKNRVDACHLRPLSKKELESSKRRASVWNSWQEKSTGFHQRSSEVRKFGRGLPQTCAGLEAAWSNLDSAERFGLLNDLGPDTLASIFGIQVPLDMTEGIMEALHEASKSTRNSDSVVSILKVLVSVKRFSINVACLTETQRGLCSDLLENVFHHAEQDGSGNSLESQALYQQFKDIFKI</sequence>
<evidence type="ECO:0000256" key="2">
    <source>
        <dbReference type="ARBA" id="ARBA00004230"/>
    </source>
</evidence>
<dbReference type="EMBL" id="OA882341">
    <property type="protein sequence ID" value="CAD7274810.1"/>
    <property type="molecule type" value="Genomic_DNA"/>
</dbReference>
<dbReference type="GO" id="GO:0005576">
    <property type="term" value="C:extracellular region"/>
    <property type="evidence" value="ECO:0007669"/>
    <property type="project" value="GOC"/>
</dbReference>
<comment type="function">
    <text evidence="1">Dynein-attachment factor required for cilia motility.</text>
</comment>
<dbReference type="GO" id="GO:0007368">
    <property type="term" value="P:determination of left/right symmetry"/>
    <property type="evidence" value="ECO:0007669"/>
    <property type="project" value="TreeGrafter"/>
</dbReference>
<dbReference type="GO" id="GO:0036157">
    <property type="term" value="C:outer dynein arm"/>
    <property type="evidence" value="ECO:0007669"/>
    <property type="project" value="InterPro"/>
</dbReference>
<dbReference type="PANTHER" id="PTHR28572">
    <property type="entry name" value="COILED-COIL DOMAIN-CONTAINING PROTEIN 103"/>
    <property type="match status" value="1"/>
</dbReference>
<evidence type="ECO:0000256" key="10">
    <source>
        <dbReference type="ARBA" id="ARBA00049986"/>
    </source>
</evidence>
<keyword evidence="7" id="KW-0282">Flagellum</keyword>
<evidence type="ECO:0000256" key="8">
    <source>
        <dbReference type="ARBA" id="ARBA00023069"/>
    </source>
</evidence>
<accession>A0A7R9GBF8</accession>
<dbReference type="GO" id="GO:0003351">
    <property type="term" value="P:epithelial cilium movement involved in extracellular fluid movement"/>
    <property type="evidence" value="ECO:0007669"/>
    <property type="project" value="TreeGrafter"/>
</dbReference>
<dbReference type="PANTHER" id="PTHR28572:SF1">
    <property type="entry name" value="COILED-COIL DOMAIN-CONTAINING PROTEIN 103"/>
    <property type="match status" value="1"/>
</dbReference>
<dbReference type="InterPro" id="IPR042422">
    <property type="entry name" value="CC103"/>
</dbReference>
<comment type="similarity">
    <text evidence="10">Belongs to the DNAAF19/PR46b family.</text>
</comment>
<gene>
    <name evidence="13" type="ORF">NMOB1V02_LOCUS2631</name>
</gene>
<comment type="subunit">
    <text evidence="4">Homodimer.</text>
</comment>
<organism evidence="13">
    <name type="scientific">Notodromas monacha</name>
    <dbReference type="NCBI Taxonomy" id="399045"/>
    <lineage>
        <taxon>Eukaryota</taxon>
        <taxon>Metazoa</taxon>
        <taxon>Ecdysozoa</taxon>
        <taxon>Arthropoda</taxon>
        <taxon>Crustacea</taxon>
        <taxon>Oligostraca</taxon>
        <taxon>Ostracoda</taxon>
        <taxon>Podocopa</taxon>
        <taxon>Podocopida</taxon>
        <taxon>Cypridocopina</taxon>
        <taxon>Cypridoidea</taxon>
        <taxon>Cyprididae</taxon>
        <taxon>Notodromas</taxon>
    </lineage>
</organism>
<evidence type="ECO:0000256" key="3">
    <source>
        <dbReference type="ARBA" id="ARBA00004496"/>
    </source>
</evidence>
<dbReference type="Pfam" id="PF15867">
    <property type="entry name" value="Dynein_attach_N"/>
    <property type="match status" value="1"/>
</dbReference>
<feature type="domain" description="Dynein attachment factor N-terminal" evidence="12">
    <location>
        <begin position="8"/>
        <end position="73"/>
    </location>
</feature>
<dbReference type="GO" id="GO:0036159">
    <property type="term" value="P:inner dynein arm assembly"/>
    <property type="evidence" value="ECO:0007669"/>
    <property type="project" value="TreeGrafter"/>
</dbReference>
<dbReference type="Pfam" id="PF13877">
    <property type="entry name" value="RPAP3_C"/>
    <property type="match status" value="1"/>
</dbReference>
<keyword evidence="9" id="KW-0966">Cell projection</keyword>
<evidence type="ECO:0000256" key="7">
    <source>
        <dbReference type="ARBA" id="ARBA00022846"/>
    </source>
</evidence>
<evidence type="ECO:0000313" key="13">
    <source>
        <dbReference type="EMBL" id="CAD7274810.1"/>
    </source>
</evidence>
<dbReference type="InterPro" id="IPR031733">
    <property type="entry name" value="Dynein_attach_N"/>
</dbReference>
<evidence type="ECO:0000256" key="5">
    <source>
        <dbReference type="ARBA" id="ARBA00022490"/>
    </source>
</evidence>
<dbReference type="AlphaFoldDB" id="A0A7R9GBF8"/>
<evidence type="ECO:0000313" key="14">
    <source>
        <dbReference type="Proteomes" id="UP000678499"/>
    </source>
</evidence>
<keyword evidence="6" id="KW-0970">Cilium biogenesis/degradation</keyword>
<protein>
    <recommendedName>
        <fullName evidence="15">Coiled-coil domain-containing protein 103</fullName>
    </recommendedName>
</protein>
<comment type="subcellular location">
    <subcellularLocation>
        <location evidence="2">Cell projection</location>
        <location evidence="2">Cilium</location>
        <location evidence="2">Flagellum</location>
    </subcellularLocation>
    <subcellularLocation>
        <location evidence="3">Cytoplasm</location>
    </subcellularLocation>
</comment>
<evidence type="ECO:0000256" key="4">
    <source>
        <dbReference type="ARBA" id="ARBA00011738"/>
    </source>
</evidence>
<evidence type="ECO:0000256" key="1">
    <source>
        <dbReference type="ARBA" id="ARBA00004048"/>
    </source>
</evidence>
<feature type="domain" description="RNA-polymerase II-associated protein 3-like C-terminal" evidence="11">
    <location>
        <begin position="97"/>
        <end position="185"/>
    </location>
</feature>
<dbReference type="EMBL" id="CAJPEX010000304">
    <property type="protein sequence ID" value="CAG0914962.1"/>
    <property type="molecule type" value="Genomic_DNA"/>
</dbReference>
<keyword evidence="8" id="KW-0969">Cilium</keyword>
<evidence type="ECO:0000256" key="9">
    <source>
        <dbReference type="ARBA" id="ARBA00023273"/>
    </source>
</evidence>
<evidence type="ECO:0000259" key="12">
    <source>
        <dbReference type="Pfam" id="PF15867"/>
    </source>
</evidence>
<dbReference type="InterPro" id="IPR025986">
    <property type="entry name" value="RPAP3-like_C"/>
</dbReference>
<keyword evidence="5" id="KW-0963">Cytoplasm</keyword>
<name>A0A7R9GBF8_9CRUS</name>
<dbReference type="OrthoDB" id="447931at2759"/>
<proteinExistence type="inferred from homology"/>
<keyword evidence="14" id="KW-1185">Reference proteome</keyword>
<dbReference type="GO" id="GO:0031514">
    <property type="term" value="C:motile cilium"/>
    <property type="evidence" value="ECO:0007669"/>
    <property type="project" value="UniProtKB-SubCell"/>
</dbReference>